<keyword evidence="9" id="KW-1185">Reference proteome</keyword>
<dbReference type="Gene3D" id="4.10.430.10">
    <property type="entry name" value="Histone-like protein H-NS, C-terminal domain"/>
    <property type="match status" value="1"/>
</dbReference>
<evidence type="ECO:0000259" key="7">
    <source>
        <dbReference type="SMART" id="SM00528"/>
    </source>
</evidence>
<evidence type="ECO:0000256" key="6">
    <source>
        <dbReference type="SAM" id="MobiDB-lite"/>
    </source>
</evidence>
<dbReference type="PANTHER" id="PTHR38097">
    <property type="match status" value="1"/>
</dbReference>
<dbReference type="RefSeq" id="WP_138862540.1">
    <property type="nucleotide sequence ID" value="NZ_VCPC01000001.1"/>
</dbReference>
<evidence type="ECO:0000256" key="4">
    <source>
        <dbReference type="ARBA" id="ARBA00023125"/>
    </source>
</evidence>
<dbReference type="InterPro" id="IPR027444">
    <property type="entry name" value="H-NS_C_dom"/>
</dbReference>
<evidence type="ECO:0000313" key="9">
    <source>
        <dbReference type="Proteomes" id="UP001191082"/>
    </source>
</evidence>
<feature type="compositionally biased region" description="Basic residues" evidence="6">
    <location>
        <begin position="60"/>
        <end position="71"/>
    </location>
</feature>
<protein>
    <submittedName>
        <fullName evidence="8">H-NS histone family protein</fullName>
    </submittedName>
</protein>
<sequence length="108" mass="12250">MTVNLQEMSHKELLKLRDDIDNELKAAEKRERQQALQAAEEAAAKFGYSLDELAAAASGKRGKSRRARSAPKFRNPSDHTQTWTGLGRKPQWFHDEMAKGTDLKQLEI</sequence>
<dbReference type="Pfam" id="PF00816">
    <property type="entry name" value="Histone_HNS"/>
    <property type="match status" value="1"/>
</dbReference>
<evidence type="ECO:0000256" key="3">
    <source>
        <dbReference type="ARBA" id="ARBA00022490"/>
    </source>
</evidence>
<comment type="caution">
    <text evidence="8">The sequence shown here is derived from an EMBL/GenBank/DDBJ whole genome shotgun (WGS) entry which is preliminary data.</text>
</comment>
<dbReference type="Proteomes" id="UP001191082">
    <property type="component" value="Unassembled WGS sequence"/>
</dbReference>
<comment type="subcellular location">
    <subcellularLocation>
        <location evidence="1">Cytoplasm</location>
        <location evidence="1">Nucleoid</location>
    </subcellularLocation>
</comment>
<evidence type="ECO:0000256" key="5">
    <source>
        <dbReference type="SAM" id="Coils"/>
    </source>
</evidence>
<organism evidence="8 9">
    <name type="scientific">Arenibacterium halophilum</name>
    <dbReference type="NCBI Taxonomy" id="2583821"/>
    <lineage>
        <taxon>Bacteria</taxon>
        <taxon>Pseudomonadati</taxon>
        <taxon>Pseudomonadota</taxon>
        <taxon>Alphaproteobacteria</taxon>
        <taxon>Rhodobacterales</taxon>
        <taxon>Paracoccaceae</taxon>
        <taxon>Arenibacterium</taxon>
    </lineage>
</organism>
<dbReference type="InterPro" id="IPR037150">
    <property type="entry name" value="H-NS_C_dom_sf"/>
</dbReference>
<keyword evidence="3" id="KW-0963">Cytoplasm</keyword>
<evidence type="ECO:0000256" key="2">
    <source>
        <dbReference type="ARBA" id="ARBA00010610"/>
    </source>
</evidence>
<keyword evidence="4" id="KW-0238">DNA-binding</keyword>
<keyword evidence="5" id="KW-0175">Coiled coil</keyword>
<accession>A0ABY2XFE3</accession>
<evidence type="ECO:0000256" key="1">
    <source>
        <dbReference type="ARBA" id="ARBA00004453"/>
    </source>
</evidence>
<dbReference type="SUPFAM" id="SSF81273">
    <property type="entry name" value="H-NS histone-like proteins"/>
    <property type="match status" value="1"/>
</dbReference>
<proteinExistence type="inferred from homology"/>
<name>A0ABY2XFE3_9RHOB</name>
<reference evidence="8 9" key="1">
    <citation type="submission" date="2019-05" db="EMBL/GenBank/DDBJ databases">
        <title>Marivita sp. nov. isolated from sea sediment.</title>
        <authorList>
            <person name="Kim W."/>
        </authorList>
    </citation>
    <scope>NUCLEOTIDE SEQUENCE [LARGE SCALE GENOMIC DNA]</scope>
    <source>
        <strain evidence="8 9">CAU 1492</strain>
    </source>
</reference>
<comment type="similarity">
    <text evidence="2">Belongs to the histone-like protein H-NS family.</text>
</comment>
<dbReference type="PANTHER" id="PTHR38097:SF2">
    <property type="entry name" value="DNA-BINDING PROTEIN STPA"/>
    <property type="match status" value="1"/>
</dbReference>
<feature type="domain" description="DNA-binding protein H-NS-like C-terminal" evidence="7">
    <location>
        <begin position="63"/>
        <end position="108"/>
    </location>
</feature>
<feature type="coiled-coil region" evidence="5">
    <location>
        <begin position="10"/>
        <end position="45"/>
    </location>
</feature>
<feature type="compositionally biased region" description="Basic and acidic residues" evidence="6">
    <location>
        <begin position="92"/>
        <end position="108"/>
    </location>
</feature>
<gene>
    <name evidence="8" type="ORF">FGK64_04320</name>
</gene>
<feature type="region of interest" description="Disordered" evidence="6">
    <location>
        <begin position="57"/>
        <end position="108"/>
    </location>
</feature>
<dbReference type="SMART" id="SM00528">
    <property type="entry name" value="HNS"/>
    <property type="match status" value="1"/>
</dbReference>
<evidence type="ECO:0000313" key="8">
    <source>
        <dbReference type="EMBL" id="TMV15192.1"/>
    </source>
</evidence>
<dbReference type="EMBL" id="VCPC01000001">
    <property type="protein sequence ID" value="TMV15192.1"/>
    <property type="molecule type" value="Genomic_DNA"/>
</dbReference>